<feature type="non-terminal residue" evidence="1">
    <location>
        <position position="235"/>
    </location>
</feature>
<dbReference type="Pfam" id="PF02274">
    <property type="entry name" value="ADI"/>
    <property type="match status" value="1"/>
</dbReference>
<dbReference type="Gene3D" id="1.10.3930.10">
    <property type="entry name" value="Arginine deiminase"/>
    <property type="match status" value="1"/>
</dbReference>
<dbReference type="Gene3D" id="3.75.10.10">
    <property type="entry name" value="L-arginine/glycine Amidinotransferase, Chain A"/>
    <property type="match status" value="1"/>
</dbReference>
<dbReference type="EMBL" id="AUZY01009403">
    <property type="protein sequence ID" value="EQD42075.1"/>
    <property type="molecule type" value="Genomic_DNA"/>
</dbReference>
<dbReference type="PANTHER" id="PTHR47271:SF2">
    <property type="entry name" value="ARGININE DEIMINASE"/>
    <property type="match status" value="1"/>
</dbReference>
<proteinExistence type="predicted"/>
<dbReference type="SUPFAM" id="SSF55909">
    <property type="entry name" value="Pentein"/>
    <property type="match status" value="1"/>
</dbReference>
<name>T1AJB8_9ZZZZ</name>
<dbReference type="GO" id="GO:0016990">
    <property type="term" value="F:arginine deiminase activity"/>
    <property type="evidence" value="ECO:0007669"/>
    <property type="project" value="TreeGrafter"/>
</dbReference>
<gene>
    <name evidence="1" type="ORF">B1B_14220</name>
</gene>
<reference evidence="1" key="2">
    <citation type="journal article" date="2014" name="ISME J.">
        <title>Microbial stratification in low pH oxic and suboxic macroscopic growths along an acid mine drainage.</title>
        <authorList>
            <person name="Mendez-Garcia C."/>
            <person name="Mesa V."/>
            <person name="Sprenger R.R."/>
            <person name="Richter M."/>
            <person name="Diez M.S."/>
            <person name="Solano J."/>
            <person name="Bargiela R."/>
            <person name="Golyshina O.V."/>
            <person name="Manteca A."/>
            <person name="Ramos J.L."/>
            <person name="Gallego J.R."/>
            <person name="Llorente I."/>
            <person name="Martins Dos Santos V.A."/>
            <person name="Jensen O.N."/>
            <person name="Pelaez A.I."/>
            <person name="Sanchez J."/>
            <person name="Ferrer M."/>
        </authorList>
    </citation>
    <scope>NUCLEOTIDE SEQUENCE</scope>
</reference>
<dbReference type="PANTHER" id="PTHR47271">
    <property type="entry name" value="ARGININE DEIMINASE"/>
    <property type="match status" value="1"/>
</dbReference>
<reference evidence="1" key="1">
    <citation type="submission" date="2013-08" db="EMBL/GenBank/DDBJ databases">
        <authorList>
            <person name="Mendez C."/>
            <person name="Richter M."/>
            <person name="Ferrer M."/>
            <person name="Sanchez J."/>
        </authorList>
    </citation>
    <scope>NUCLEOTIDE SEQUENCE</scope>
</reference>
<evidence type="ECO:0000313" key="1">
    <source>
        <dbReference type="EMBL" id="EQD42075.1"/>
    </source>
</evidence>
<sequence>MTRGPPIGNAPRRTEASSGILAGARAEAEWSPLREVMIHRPGIEMVFGLLQPYAFLYERAFSFTEAVREHRQLQAALEEEGVQVRTLQQLALETAERDPKFARKVRTQIPRIVRYTGPAQMVRRSQETLRQNLRQFDAETLFQILLLQPSIRLDRRAGFRGIAPQVALHTPLANLCYMRDQQALTRRGFILGRMAKPQRRLESWITGAVLRAARAPIVGEVNGPRHLRRGGLRVP</sequence>
<organism evidence="1">
    <name type="scientific">mine drainage metagenome</name>
    <dbReference type="NCBI Taxonomy" id="410659"/>
    <lineage>
        <taxon>unclassified sequences</taxon>
        <taxon>metagenomes</taxon>
        <taxon>ecological metagenomes</taxon>
    </lineage>
</organism>
<accession>T1AJB8</accession>
<dbReference type="GO" id="GO:0019546">
    <property type="term" value="P:L-arginine deiminase pathway"/>
    <property type="evidence" value="ECO:0007669"/>
    <property type="project" value="TreeGrafter"/>
</dbReference>
<protein>
    <submittedName>
        <fullName evidence="1">Arginine deiminase</fullName>
    </submittedName>
</protein>
<dbReference type="AlphaFoldDB" id="T1AJB8"/>
<comment type="caution">
    <text evidence="1">The sequence shown here is derived from an EMBL/GenBank/DDBJ whole genome shotgun (WGS) entry which is preliminary data.</text>
</comment>